<evidence type="ECO:0008006" key="3">
    <source>
        <dbReference type="Google" id="ProtNLM"/>
    </source>
</evidence>
<dbReference type="EMBL" id="JAQQEZ010000010">
    <property type="protein sequence ID" value="MFM0002652.1"/>
    <property type="molecule type" value="Genomic_DNA"/>
</dbReference>
<evidence type="ECO:0000313" key="2">
    <source>
        <dbReference type="Proteomes" id="UP001629230"/>
    </source>
</evidence>
<evidence type="ECO:0000313" key="1">
    <source>
        <dbReference type="EMBL" id="MFM0002652.1"/>
    </source>
</evidence>
<proteinExistence type="predicted"/>
<name>A0ABW9APY6_9BURK</name>
<dbReference type="Proteomes" id="UP001629230">
    <property type="component" value="Unassembled WGS sequence"/>
</dbReference>
<protein>
    <recommendedName>
        <fullName evidence="3">Apea-like HEPN domain-containing protein</fullName>
    </recommendedName>
</protein>
<accession>A0ABW9APY6</accession>
<organism evidence="1 2">
    <name type="scientific">Paraburkholderia dipogonis</name>
    <dbReference type="NCBI Taxonomy" id="1211383"/>
    <lineage>
        <taxon>Bacteria</taxon>
        <taxon>Pseudomonadati</taxon>
        <taxon>Pseudomonadota</taxon>
        <taxon>Betaproteobacteria</taxon>
        <taxon>Burkholderiales</taxon>
        <taxon>Burkholderiaceae</taxon>
        <taxon>Paraburkholderia</taxon>
    </lineage>
</organism>
<dbReference type="RefSeq" id="WP_408177953.1">
    <property type="nucleotide sequence ID" value="NZ_JAQQEZ010000010.1"/>
</dbReference>
<sequence length="353" mass="40797">MKVDHMAQSQSITYPHILELKHLTRDSDEHWETIEPQIQEFWHKAPKEVRNRQYEHEGCTITVDINWQPLAGRLRRDYGLLRPLRENTPPVKDWLAKIDRPLRIRAEVTVSGTNEFCSYDWYPTFFLDTFVHEVFLIANLSVPGSADFYRTSIANPKQRHSTDVRLSAFAFDVGWAESLDGNWPSLQALPPELVCKWFKALNIGYKQRAETGIERALFVLLHMARDDARIDSATWLFHGLEAIVSTKVGESVSGLVRRLAAILELDASTQKRLNKRLRELYDWRSSFVHGGYAVPHPAASEVMDRRLDNHLMELHELRKFGASLLIATLQALIKKRIVELRFDEQLVTTTIET</sequence>
<keyword evidence="2" id="KW-1185">Reference proteome</keyword>
<comment type="caution">
    <text evidence="1">The sequence shown here is derived from an EMBL/GenBank/DDBJ whole genome shotgun (WGS) entry which is preliminary data.</text>
</comment>
<reference evidence="1 2" key="1">
    <citation type="journal article" date="2024" name="Chem. Sci.">
        <title>Discovery of megapolipeptins by genome mining of a Burkholderiales bacteria collection.</title>
        <authorList>
            <person name="Paulo B.S."/>
            <person name="Recchia M.J.J."/>
            <person name="Lee S."/>
            <person name="Fergusson C.H."/>
            <person name="Romanowski S.B."/>
            <person name="Hernandez A."/>
            <person name="Krull N."/>
            <person name="Liu D.Y."/>
            <person name="Cavanagh H."/>
            <person name="Bos A."/>
            <person name="Gray C.A."/>
            <person name="Murphy B.T."/>
            <person name="Linington R.G."/>
            <person name="Eustaquio A.S."/>
        </authorList>
    </citation>
    <scope>NUCLEOTIDE SEQUENCE [LARGE SCALE GENOMIC DNA]</scope>
    <source>
        <strain evidence="1 2">RL17-350-BIC-A</strain>
    </source>
</reference>
<gene>
    <name evidence="1" type="ORF">PQR57_16650</name>
</gene>